<accession>A0ABT5BDD2</accession>
<dbReference type="RefSeq" id="WP_272003385.1">
    <property type="nucleotide sequence ID" value="NZ_JAQNDN010000019.1"/>
</dbReference>
<dbReference type="EMBL" id="JAQNDN010000019">
    <property type="protein sequence ID" value="MDC0672131.1"/>
    <property type="molecule type" value="Genomic_DNA"/>
</dbReference>
<dbReference type="Proteomes" id="UP001217838">
    <property type="component" value="Unassembled WGS sequence"/>
</dbReference>
<name>A0ABT5BDD2_9BACT</name>
<keyword evidence="2" id="KW-1185">Reference proteome</keyword>
<protein>
    <submittedName>
        <fullName evidence="1">Uncharacterized protein</fullName>
    </submittedName>
</protein>
<proteinExistence type="predicted"/>
<organism evidence="1 2">
    <name type="scientific">Nannocystis radixulma</name>
    <dbReference type="NCBI Taxonomy" id="2995305"/>
    <lineage>
        <taxon>Bacteria</taxon>
        <taxon>Pseudomonadati</taxon>
        <taxon>Myxococcota</taxon>
        <taxon>Polyangia</taxon>
        <taxon>Nannocystales</taxon>
        <taxon>Nannocystaceae</taxon>
        <taxon>Nannocystis</taxon>
    </lineage>
</organism>
<gene>
    <name evidence="1" type="ORF">POL58_30570</name>
</gene>
<comment type="caution">
    <text evidence="1">The sequence shown here is derived from an EMBL/GenBank/DDBJ whole genome shotgun (WGS) entry which is preliminary data.</text>
</comment>
<evidence type="ECO:0000313" key="2">
    <source>
        <dbReference type="Proteomes" id="UP001217838"/>
    </source>
</evidence>
<reference evidence="1 2" key="1">
    <citation type="submission" date="2022-11" db="EMBL/GenBank/DDBJ databases">
        <title>Minimal conservation of predation-associated metabolite biosynthetic gene clusters underscores biosynthetic potential of Myxococcota including descriptions for ten novel species: Archangium lansinium sp. nov., Myxococcus landrumus sp. nov., Nannocystis bai.</title>
        <authorList>
            <person name="Ahearne A."/>
            <person name="Stevens C."/>
            <person name="Dowd S."/>
        </authorList>
    </citation>
    <scope>NUCLEOTIDE SEQUENCE [LARGE SCALE GENOMIC DNA]</scope>
    <source>
        <strain evidence="1 2">NCELM</strain>
    </source>
</reference>
<evidence type="ECO:0000313" key="1">
    <source>
        <dbReference type="EMBL" id="MDC0672131.1"/>
    </source>
</evidence>
<sequence length="165" mass="17334">MNPLSAMFEGSPNKKETAMSRIPLVLVVPLLSAVLSLDVNAKPPATGVVRGHGKVPSSAGGFLPSQISINAWLDSEGAHGRVIWIGDFEFVPGDPQGKGGPADPWFIDVTSISFLPNNSAEICGVVVHAPRRQLGKKAVRSTLITEGLARPTPSMASLSLLATSW</sequence>